<sequence>MNNIILTALSVCLSFSVFPLSSSENKTYNTTVTVDYATQRYLNDVSALDRGKYFNIHTSKDSDPDVRKFLADYGVGIGRSFWGPFSYSYGKTKKVGEYPFSEKPLNYTDLKETKRYVATEHANARTIQWGIDPVKAGAWAAEYYSKHVKGAVPEFFEPINEPFVHARDKCFNMHGQEMRMLMADFYAQTGKHIHAEPSLKKMKIIGYAAAYPAMELRDFDHWNNTMKMFIDRAGEYMDGLSVHLYDGINIVGKSSRRSGSNSEAILDLMENYSFIRLGKVLPLAVTEYGGIDNTSKGYHPIASVRTVASFNHILFNLLEREDKMLISIPFVSDKAEWHITKQYNFEPYGAALFVANNPYDLKNTAWKLNDKKYFFKLWKDVKGERVDIVSDNPDIQVAAFKDDDRLYIAIDNLDDYTHKVNLKNVLNWKGVDNVSVRSLKMIFDKGIVYDEKTLNSMPQSIDIIKDETIILCADISRKKYSNRIVRTKYYSNTYLQPVEAGKPIVFDFDGLKPGTGRAVLRMSIGRKHEMSKKPEIMVNGKKVDMPDNWRGYDQTGRDDFFGMIEIPFDYRLIRKGKNSVSVTFPDNGGRVATMILQTERYDKKVRK</sequence>
<dbReference type="Pfam" id="PF18040">
    <property type="entry name" value="BPA_C"/>
    <property type="match status" value="1"/>
</dbReference>
<protein>
    <submittedName>
        <fullName evidence="3">Beta-porphyranase A</fullName>
    </submittedName>
</protein>
<dbReference type="Gene3D" id="3.20.20.80">
    <property type="entry name" value="Glycosidases"/>
    <property type="match status" value="1"/>
</dbReference>
<dbReference type="CDD" id="cd21510">
    <property type="entry name" value="agarase_cat"/>
    <property type="match status" value="1"/>
</dbReference>
<accession>A0A395USX0</accession>
<gene>
    <name evidence="3" type="ORF">DWY53_00135</name>
</gene>
<dbReference type="EMBL" id="QRUD01000001">
    <property type="protein sequence ID" value="RGR43686.1"/>
    <property type="molecule type" value="Genomic_DNA"/>
</dbReference>
<dbReference type="InterPro" id="IPR013780">
    <property type="entry name" value="Glyco_hydro_b"/>
</dbReference>
<evidence type="ECO:0000313" key="3">
    <source>
        <dbReference type="EMBL" id="RGR43686.1"/>
    </source>
</evidence>
<dbReference type="InterPro" id="IPR017853">
    <property type="entry name" value="GH"/>
</dbReference>
<dbReference type="Pfam" id="PF18206">
    <property type="entry name" value="Porphyrn_cat_1"/>
    <property type="match status" value="1"/>
</dbReference>
<feature type="domain" description="Porphyranase beta-sandwich" evidence="2">
    <location>
        <begin position="394"/>
        <end position="496"/>
    </location>
</feature>
<dbReference type="Proteomes" id="UP000266497">
    <property type="component" value="Unassembled WGS sequence"/>
</dbReference>
<dbReference type="InterPro" id="IPR041224">
    <property type="entry name" value="BPA_C"/>
</dbReference>
<dbReference type="GeneID" id="43184722"/>
<name>A0A395USX0_PHOVU</name>
<proteinExistence type="predicted"/>
<dbReference type="AlphaFoldDB" id="A0A395USX0"/>
<dbReference type="Gene3D" id="2.60.40.1180">
    <property type="entry name" value="Golgi alpha-mannosidase II"/>
    <property type="match status" value="1"/>
</dbReference>
<comment type="caution">
    <text evidence="3">The sequence shown here is derived from an EMBL/GenBank/DDBJ whole genome shotgun (WGS) entry which is preliminary data.</text>
</comment>
<evidence type="ECO:0000259" key="1">
    <source>
        <dbReference type="Pfam" id="PF18040"/>
    </source>
</evidence>
<reference evidence="3 4" key="1">
    <citation type="submission" date="2018-08" db="EMBL/GenBank/DDBJ databases">
        <title>A genome reference for cultivated species of the human gut microbiota.</title>
        <authorList>
            <person name="Zou Y."/>
            <person name="Xue W."/>
            <person name="Luo G."/>
        </authorList>
    </citation>
    <scope>NUCLEOTIDE SEQUENCE [LARGE SCALE GENOMIC DNA]</scope>
    <source>
        <strain evidence="3 4">AF25-30LB</strain>
    </source>
</reference>
<dbReference type="RefSeq" id="WP_117892265.1">
    <property type="nucleotide sequence ID" value="NZ_JADMWM010000005.1"/>
</dbReference>
<feature type="domain" description="Beta-porphyranase A C-terminal" evidence="1">
    <location>
        <begin position="506"/>
        <end position="598"/>
    </location>
</feature>
<evidence type="ECO:0000313" key="4">
    <source>
        <dbReference type="Proteomes" id="UP000266497"/>
    </source>
</evidence>
<organism evidence="3 4">
    <name type="scientific">Phocaeicola vulgatus</name>
    <name type="common">Bacteroides vulgatus</name>
    <dbReference type="NCBI Taxonomy" id="821"/>
    <lineage>
        <taxon>Bacteria</taxon>
        <taxon>Pseudomonadati</taxon>
        <taxon>Bacteroidota</taxon>
        <taxon>Bacteroidia</taxon>
        <taxon>Bacteroidales</taxon>
        <taxon>Bacteroidaceae</taxon>
        <taxon>Phocaeicola</taxon>
    </lineage>
</organism>
<dbReference type="SUPFAM" id="SSF51445">
    <property type="entry name" value="(Trans)glycosidases"/>
    <property type="match status" value="1"/>
</dbReference>
<evidence type="ECO:0000259" key="2">
    <source>
        <dbReference type="Pfam" id="PF18206"/>
    </source>
</evidence>
<dbReference type="InterPro" id="IPR040527">
    <property type="entry name" value="Beta-sand_Porphyrn"/>
</dbReference>
<dbReference type="Gene3D" id="2.60.120.1200">
    <property type="match status" value="1"/>
</dbReference>